<dbReference type="EMBL" id="JANEYF010001991">
    <property type="protein sequence ID" value="KAJ8953042.1"/>
    <property type="molecule type" value="Genomic_DNA"/>
</dbReference>
<sequence>MTHTPEPMTRPKSLNMLAEDSVDNVFRPTPNPSSESPNSTENSTEALTSSADEPKGRALNFTIEEENRDNILSNSSRHHNDFDLSDVTIHDDDFDMDYNSKILGPKSQLHNLTLGKYEI</sequence>
<comment type="caution">
    <text evidence="2">The sequence shown here is derived from an EMBL/GenBank/DDBJ whole genome shotgun (WGS) entry which is preliminary data.</text>
</comment>
<feature type="region of interest" description="Disordered" evidence="1">
    <location>
        <begin position="22"/>
        <end position="57"/>
    </location>
</feature>
<evidence type="ECO:0000256" key="1">
    <source>
        <dbReference type="SAM" id="MobiDB-lite"/>
    </source>
</evidence>
<organism evidence="2 3">
    <name type="scientific">Rhamnusium bicolor</name>
    <dbReference type="NCBI Taxonomy" id="1586634"/>
    <lineage>
        <taxon>Eukaryota</taxon>
        <taxon>Metazoa</taxon>
        <taxon>Ecdysozoa</taxon>
        <taxon>Arthropoda</taxon>
        <taxon>Hexapoda</taxon>
        <taxon>Insecta</taxon>
        <taxon>Pterygota</taxon>
        <taxon>Neoptera</taxon>
        <taxon>Endopterygota</taxon>
        <taxon>Coleoptera</taxon>
        <taxon>Polyphaga</taxon>
        <taxon>Cucujiformia</taxon>
        <taxon>Chrysomeloidea</taxon>
        <taxon>Cerambycidae</taxon>
        <taxon>Lepturinae</taxon>
        <taxon>Rhagiini</taxon>
        <taxon>Rhamnusium</taxon>
    </lineage>
</organism>
<keyword evidence="3" id="KW-1185">Reference proteome</keyword>
<protein>
    <submittedName>
        <fullName evidence="2">Uncharacterized protein</fullName>
    </submittedName>
</protein>
<reference evidence="2" key="1">
    <citation type="journal article" date="2023" name="Insect Mol. Biol.">
        <title>Genome sequencing provides insights into the evolution of gene families encoding plant cell wall-degrading enzymes in longhorned beetles.</title>
        <authorList>
            <person name="Shin N.R."/>
            <person name="Okamura Y."/>
            <person name="Kirsch R."/>
            <person name="Pauchet Y."/>
        </authorList>
    </citation>
    <scope>NUCLEOTIDE SEQUENCE</scope>
    <source>
        <strain evidence="2">RBIC_L_NR</strain>
    </source>
</reference>
<evidence type="ECO:0000313" key="3">
    <source>
        <dbReference type="Proteomes" id="UP001162156"/>
    </source>
</evidence>
<gene>
    <name evidence="2" type="ORF">NQ314_007417</name>
</gene>
<feature type="compositionally biased region" description="Low complexity" evidence="1">
    <location>
        <begin position="32"/>
        <end position="45"/>
    </location>
</feature>
<evidence type="ECO:0000313" key="2">
    <source>
        <dbReference type="EMBL" id="KAJ8953042.1"/>
    </source>
</evidence>
<dbReference type="Proteomes" id="UP001162156">
    <property type="component" value="Unassembled WGS sequence"/>
</dbReference>
<name>A0AAV8YQ22_9CUCU</name>
<proteinExistence type="predicted"/>
<accession>A0AAV8YQ22</accession>
<dbReference type="AlphaFoldDB" id="A0AAV8YQ22"/>